<feature type="non-terminal residue" evidence="3">
    <location>
        <position position="1"/>
    </location>
</feature>
<dbReference type="AlphaFoldDB" id="A0A267FFA0"/>
<keyword evidence="4" id="KW-1185">Reference proteome</keyword>
<dbReference type="EMBL" id="NIVC01001091">
    <property type="protein sequence ID" value="PAA72448.1"/>
    <property type="molecule type" value="Genomic_DNA"/>
</dbReference>
<dbReference type="Proteomes" id="UP000215902">
    <property type="component" value="Unassembled WGS sequence"/>
</dbReference>
<protein>
    <recommendedName>
        <fullName evidence="2">Dynein heavy chain C-terminal domain-containing protein</fullName>
    </recommendedName>
</protein>
<reference evidence="3 4" key="1">
    <citation type="submission" date="2017-06" db="EMBL/GenBank/DDBJ databases">
        <title>A platform for efficient transgenesis in Macrostomum lignano, a flatworm model organism for stem cell research.</title>
        <authorList>
            <person name="Berezikov E."/>
        </authorList>
    </citation>
    <scope>NUCLEOTIDE SEQUENCE [LARGE SCALE GENOMIC DNA]</scope>
    <source>
        <strain evidence="3">DV1</strain>
        <tissue evidence="3">Whole organism</tissue>
    </source>
</reference>
<dbReference type="GO" id="GO:0007018">
    <property type="term" value="P:microtubule-based movement"/>
    <property type="evidence" value="ECO:0007669"/>
    <property type="project" value="InterPro"/>
</dbReference>
<dbReference type="Pfam" id="PF18199">
    <property type="entry name" value="Dynein_C"/>
    <property type="match status" value="1"/>
</dbReference>
<dbReference type="GO" id="GO:0051959">
    <property type="term" value="F:dynein light intermediate chain binding"/>
    <property type="evidence" value="ECO:0007669"/>
    <property type="project" value="InterPro"/>
</dbReference>
<name>A0A267FFA0_9PLAT</name>
<feature type="region of interest" description="Disordered" evidence="1">
    <location>
        <begin position="160"/>
        <end position="230"/>
    </location>
</feature>
<dbReference type="FunFam" id="1.20.1270.280:FF:000001">
    <property type="entry name" value="dynein heavy chain 7, axonemal"/>
    <property type="match status" value="1"/>
</dbReference>
<gene>
    <name evidence="3" type="ORF">BOX15_Mlig017039g1</name>
</gene>
<organism evidence="3 4">
    <name type="scientific">Macrostomum lignano</name>
    <dbReference type="NCBI Taxonomy" id="282301"/>
    <lineage>
        <taxon>Eukaryota</taxon>
        <taxon>Metazoa</taxon>
        <taxon>Spiralia</taxon>
        <taxon>Lophotrochozoa</taxon>
        <taxon>Platyhelminthes</taxon>
        <taxon>Rhabditophora</taxon>
        <taxon>Macrostomorpha</taxon>
        <taxon>Macrostomida</taxon>
        <taxon>Macrostomidae</taxon>
        <taxon>Macrostomum</taxon>
    </lineage>
</organism>
<dbReference type="OrthoDB" id="5593012at2759"/>
<dbReference type="GO" id="GO:0030286">
    <property type="term" value="C:dynein complex"/>
    <property type="evidence" value="ECO:0007669"/>
    <property type="project" value="InterPro"/>
</dbReference>
<dbReference type="STRING" id="282301.A0A267FFA0"/>
<dbReference type="PANTHER" id="PTHR22878:SF71">
    <property type="entry name" value="DYNEIN, AXONEMAL, HEAVY CHAIN 3"/>
    <property type="match status" value="1"/>
</dbReference>
<comment type="caution">
    <text evidence="3">The sequence shown here is derived from an EMBL/GenBank/DDBJ whole genome shotgun (WGS) entry which is preliminary data.</text>
</comment>
<feature type="compositionally biased region" description="Basic residues" evidence="1">
    <location>
        <begin position="160"/>
        <end position="173"/>
    </location>
</feature>
<dbReference type="InterPro" id="IPR026983">
    <property type="entry name" value="DHC"/>
</dbReference>
<proteinExistence type="predicted"/>
<dbReference type="InterPro" id="IPR041228">
    <property type="entry name" value="Dynein_C"/>
</dbReference>
<evidence type="ECO:0000256" key="1">
    <source>
        <dbReference type="SAM" id="MobiDB-lite"/>
    </source>
</evidence>
<evidence type="ECO:0000313" key="3">
    <source>
        <dbReference type="EMBL" id="PAA72448.1"/>
    </source>
</evidence>
<evidence type="ECO:0000313" key="4">
    <source>
        <dbReference type="Proteomes" id="UP000215902"/>
    </source>
</evidence>
<feature type="compositionally biased region" description="Polar residues" evidence="1">
    <location>
        <begin position="218"/>
        <end position="230"/>
    </location>
</feature>
<feature type="domain" description="Dynein heavy chain C-terminal" evidence="2">
    <location>
        <begin position="8"/>
        <end position="132"/>
    </location>
</feature>
<dbReference type="Gene3D" id="1.20.1270.280">
    <property type="match status" value="1"/>
</dbReference>
<dbReference type="PANTHER" id="PTHR22878">
    <property type="entry name" value="DYNEIN HEAVY CHAIN 6, AXONEMAL-LIKE-RELATED"/>
    <property type="match status" value="1"/>
</dbReference>
<accession>A0A267FFA0</accession>
<sequence>RANLTEKANRPATIQELAADILAKLPKNFDLEMVMEKYPVEYTESMNTVLRQELIRFNRLISVVRETLQNLQKAIKGLVVMSSELENVFTSMLVGKVPAVWAAKSYPSLKPLGSYVNDLLARLKFLQTWVDSARRRLSGSPDSISRSRSSRCAAELRQKVHHTHRHRKLRVRSHQGAGVHQREAGGWRLRQRLVPRGRPLGSRGRRTDGILSQDPVRHTTSALAEAGQNR</sequence>
<dbReference type="GO" id="GO:0045505">
    <property type="term" value="F:dynein intermediate chain binding"/>
    <property type="evidence" value="ECO:0007669"/>
    <property type="project" value="InterPro"/>
</dbReference>
<evidence type="ECO:0000259" key="2">
    <source>
        <dbReference type="Pfam" id="PF18199"/>
    </source>
</evidence>